<gene>
    <name evidence="2" type="ORF">KCU98_g17267</name>
</gene>
<comment type="caution">
    <text evidence="2">The sequence shown here is derived from an EMBL/GenBank/DDBJ whole genome shotgun (WGS) entry which is preliminary data.</text>
</comment>
<reference evidence="2" key="2">
    <citation type="submission" date="2021-08" db="EMBL/GenBank/DDBJ databases">
        <authorList>
            <person name="Gostincar C."/>
            <person name="Sun X."/>
            <person name="Song Z."/>
            <person name="Gunde-Cimerman N."/>
        </authorList>
    </citation>
    <scope>NUCLEOTIDE SEQUENCE</scope>
    <source>
        <strain evidence="2">EXF-9298</strain>
    </source>
</reference>
<sequence length="110" mass="12937">MKPPSMLCSPPKSEMPEYSSMWDSSEQEATEFLVNWFAGNAIDECENYRRFNVLYEQHDTSAAQTPGLMQPDNPKDPKEWMKKYTHIRVTTPARYIVQVENYEKSKTRPR</sequence>
<dbReference type="AlphaFoldDB" id="A0A9P8F9W2"/>
<proteinExistence type="predicted"/>
<protein>
    <submittedName>
        <fullName evidence="2">Uncharacterized protein</fullName>
    </submittedName>
</protein>
<dbReference type="Proteomes" id="UP000729357">
    <property type="component" value="Unassembled WGS sequence"/>
</dbReference>
<reference evidence="2" key="1">
    <citation type="journal article" date="2021" name="J Fungi (Basel)">
        <title>Virulence traits and population genomics of the black yeast Aureobasidium melanogenum.</title>
        <authorList>
            <person name="Cernosa A."/>
            <person name="Sun X."/>
            <person name="Gostincar C."/>
            <person name="Fang C."/>
            <person name="Gunde-Cimerman N."/>
            <person name="Song Z."/>
        </authorList>
    </citation>
    <scope>NUCLEOTIDE SEQUENCE</scope>
    <source>
        <strain evidence="2">EXF-9298</strain>
    </source>
</reference>
<feature type="region of interest" description="Disordered" evidence="1">
    <location>
        <begin position="1"/>
        <end position="22"/>
    </location>
</feature>
<accession>A0A9P8F9W2</accession>
<name>A0A9P8F9W2_AURME</name>
<evidence type="ECO:0000313" key="3">
    <source>
        <dbReference type="Proteomes" id="UP000729357"/>
    </source>
</evidence>
<feature type="non-terminal residue" evidence="2">
    <location>
        <position position="110"/>
    </location>
</feature>
<evidence type="ECO:0000256" key="1">
    <source>
        <dbReference type="SAM" id="MobiDB-lite"/>
    </source>
</evidence>
<keyword evidence="3" id="KW-1185">Reference proteome</keyword>
<evidence type="ECO:0000313" key="2">
    <source>
        <dbReference type="EMBL" id="KAG9956848.1"/>
    </source>
</evidence>
<organism evidence="2 3">
    <name type="scientific">Aureobasidium melanogenum</name>
    <name type="common">Aureobasidium pullulans var. melanogenum</name>
    <dbReference type="NCBI Taxonomy" id="46634"/>
    <lineage>
        <taxon>Eukaryota</taxon>
        <taxon>Fungi</taxon>
        <taxon>Dikarya</taxon>
        <taxon>Ascomycota</taxon>
        <taxon>Pezizomycotina</taxon>
        <taxon>Dothideomycetes</taxon>
        <taxon>Dothideomycetidae</taxon>
        <taxon>Dothideales</taxon>
        <taxon>Saccotheciaceae</taxon>
        <taxon>Aureobasidium</taxon>
    </lineage>
</organism>
<dbReference type="EMBL" id="JAHFXS010004193">
    <property type="protein sequence ID" value="KAG9956848.1"/>
    <property type="molecule type" value="Genomic_DNA"/>
</dbReference>